<gene>
    <name evidence="2" type="ORF">IAB31_06035</name>
</gene>
<feature type="transmembrane region" description="Helical" evidence="1">
    <location>
        <begin position="27"/>
        <end position="53"/>
    </location>
</feature>
<sequence>MFLFKKSGAEAFFFAPLHGGLTVEAALALPVFLICMIAALQYCAVMGTAVMLGTALSDTSQAMGTAAYSVRYAKEAGEGTKTAAAIVSTAYAQRQVTKKAGNPENIKNTNLLLSSVLKDGQTIDLVLTYQLRSPIQLPGIFFLQRARIRAWTGREDGAGATGSEQDESREEYVYVTVTGTVCHADPECSHLKLSIREVRESSLESLRNNSGGKYHPCEKCGDQQGSGIYITNEGNRYHTSLSCSGLKRTVRKVTKEEAGSLRMCSKCGQAAG</sequence>
<keyword evidence="1" id="KW-0472">Membrane</keyword>
<dbReference type="EMBL" id="DVGK01000069">
    <property type="protein sequence ID" value="HIR13464.1"/>
    <property type="molecule type" value="Genomic_DNA"/>
</dbReference>
<comment type="caution">
    <text evidence="2">The sequence shown here is derived from an EMBL/GenBank/DDBJ whole genome shotgun (WGS) entry which is preliminary data.</text>
</comment>
<name>A0A9D1ADL1_9FIRM</name>
<evidence type="ECO:0000313" key="2">
    <source>
        <dbReference type="EMBL" id="HIR13464.1"/>
    </source>
</evidence>
<accession>A0A9D1ADL1</accession>
<organism evidence="2 3">
    <name type="scientific">Candidatus Choladousia intestinavium</name>
    <dbReference type="NCBI Taxonomy" id="2840727"/>
    <lineage>
        <taxon>Bacteria</taxon>
        <taxon>Bacillati</taxon>
        <taxon>Bacillota</taxon>
        <taxon>Clostridia</taxon>
        <taxon>Lachnospirales</taxon>
        <taxon>Lachnospiraceae</taxon>
        <taxon>Lachnospiraceae incertae sedis</taxon>
        <taxon>Candidatus Choladousia</taxon>
    </lineage>
</organism>
<dbReference type="AlphaFoldDB" id="A0A9D1ADL1"/>
<reference evidence="2" key="1">
    <citation type="submission" date="2020-10" db="EMBL/GenBank/DDBJ databases">
        <authorList>
            <person name="Gilroy R."/>
        </authorList>
    </citation>
    <scope>NUCLEOTIDE SEQUENCE</scope>
    <source>
        <strain evidence="2">ChiSjej4B22-8148</strain>
    </source>
</reference>
<keyword evidence="1" id="KW-1133">Transmembrane helix</keyword>
<evidence type="ECO:0000256" key="1">
    <source>
        <dbReference type="SAM" id="Phobius"/>
    </source>
</evidence>
<protein>
    <submittedName>
        <fullName evidence="2">Pilus assembly protein</fullName>
    </submittedName>
</protein>
<evidence type="ECO:0000313" key="3">
    <source>
        <dbReference type="Proteomes" id="UP000886757"/>
    </source>
</evidence>
<dbReference type="Proteomes" id="UP000886757">
    <property type="component" value="Unassembled WGS sequence"/>
</dbReference>
<proteinExistence type="predicted"/>
<reference evidence="2" key="2">
    <citation type="journal article" date="2021" name="PeerJ">
        <title>Extensive microbial diversity within the chicken gut microbiome revealed by metagenomics and culture.</title>
        <authorList>
            <person name="Gilroy R."/>
            <person name="Ravi A."/>
            <person name="Getino M."/>
            <person name="Pursley I."/>
            <person name="Horton D.L."/>
            <person name="Alikhan N.F."/>
            <person name="Baker D."/>
            <person name="Gharbi K."/>
            <person name="Hall N."/>
            <person name="Watson M."/>
            <person name="Adriaenssens E.M."/>
            <person name="Foster-Nyarko E."/>
            <person name="Jarju S."/>
            <person name="Secka A."/>
            <person name="Antonio M."/>
            <person name="Oren A."/>
            <person name="Chaudhuri R.R."/>
            <person name="La Ragione R."/>
            <person name="Hildebrand F."/>
            <person name="Pallen M.J."/>
        </authorList>
    </citation>
    <scope>NUCLEOTIDE SEQUENCE</scope>
    <source>
        <strain evidence="2">ChiSjej4B22-8148</strain>
    </source>
</reference>
<keyword evidence="1" id="KW-0812">Transmembrane</keyword>